<evidence type="ECO:0000256" key="3">
    <source>
        <dbReference type="ARBA" id="ARBA00022748"/>
    </source>
</evidence>
<dbReference type="InterPro" id="IPR050553">
    <property type="entry name" value="Thioredoxin_ResA/DsbE_sf"/>
</dbReference>
<dbReference type="RefSeq" id="WP_191324150.1">
    <property type="nucleotide sequence ID" value="NZ_BMZP01000007.1"/>
</dbReference>
<dbReference type="Pfam" id="PF08534">
    <property type="entry name" value="Redoxin"/>
    <property type="match status" value="1"/>
</dbReference>
<dbReference type="PROSITE" id="PS00194">
    <property type="entry name" value="THIOREDOXIN_1"/>
    <property type="match status" value="1"/>
</dbReference>
<dbReference type="PROSITE" id="PS51352">
    <property type="entry name" value="THIOREDOXIN_2"/>
    <property type="match status" value="1"/>
</dbReference>
<evidence type="ECO:0000256" key="5">
    <source>
        <dbReference type="ARBA" id="ARBA00023284"/>
    </source>
</evidence>
<dbReference type="PANTHER" id="PTHR42852:SF6">
    <property type="entry name" value="THIOL:DISULFIDE INTERCHANGE PROTEIN DSBE"/>
    <property type="match status" value="1"/>
</dbReference>
<dbReference type="Proteomes" id="UP001595683">
    <property type="component" value="Unassembled WGS sequence"/>
</dbReference>
<dbReference type="EMBL" id="JBHRYE010000021">
    <property type="protein sequence ID" value="MFC3672378.1"/>
    <property type="molecule type" value="Genomic_DNA"/>
</dbReference>
<feature type="domain" description="Thioredoxin" evidence="7">
    <location>
        <begin position="45"/>
        <end position="186"/>
    </location>
</feature>
<feature type="transmembrane region" description="Helical" evidence="6">
    <location>
        <begin position="14"/>
        <end position="35"/>
    </location>
</feature>
<evidence type="ECO:0000256" key="1">
    <source>
        <dbReference type="ARBA" id="ARBA00004196"/>
    </source>
</evidence>
<dbReference type="InterPro" id="IPR013740">
    <property type="entry name" value="Redoxin"/>
</dbReference>
<dbReference type="CDD" id="cd03010">
    <property type="entry name" value="TlpA_like_DsbE"/>
    <property type="match status" value="1"/>
</dbReference>
<dbReference type="Gene3D" id="3.40.30.10">
    <property type="entry name" value="Glutaredoxin"/>
    <property type="match status" value="1"/>
</dbReference>
<sequence length="186" mass="19712">MSETVSPPAKKPGLALWLPLLLFGGFLALVVYGLVRPDNREVASTFIGKPIPAFSLPPASADRPGLSNAQFVGGKPRLLNIFASWCGPCAIESSQLAQLAKAGAEIDGVAIRDRKDDLARFLAANGNPFARIGQDDLSKVQIGIGSSGVPETFVVDAHGVIRHQHIGAIMPEDVPVILQKLKEAEQ</sequence>
<keyword evidence="9" id="KW-1185">Reference proteome</keyword>
<protein>
    <submittedName>
        <fullName evidence="8">DsbE family thiol:disulfide interchange protein</fullName>
    </submittedName>
</protein>
<evidence type="ECO:0000313" key="8">
    <source>
        <dbReference type="EMBL" id="MFC3672378.1"/>
    </source>
</evidence>
<accession>A0ABV7V4P7</accession>
<dbReference type="InterPro" id="IPR013766">
    <property type="entry name" value="Thioredoxin_domain"/>
</dbReference>
<keyword evidence="4" id="KW-1015">Disulfide bond</keyword>
<comment type="similarity">
    <text evidence="2">Belongs to the thioredoxin family. DsbE subfamily.</text>
</comment>
<dbReference type="InterPro" id="IPR004799">
    <property type="entry name" value="Periplasmic_diS_OxRdtase_DsbE"/>
</dbReference>
<dbReference type="InterPro" id="IPR017937">
    <property type="entry name" value="Thioredoxin_CS"/>
</dbReference>
<dbReference type="PANTHER" id="PTHR42852">
    <property type="entry name" value="THIOL:DISULFIDE INTERCHANGE PROTEIN DSBE"/>
    <property type="match status" value="1"/>
</dbReference>
<keyword evidence="5" id="KW-0676">Redox-active center</keyword>
<keyword evidence="6" id="KW-0472">Membrane</keyword>
<comment type="caution">
    <text evidence="8">The sequence shown here is derived from an EMBL/GenBank/DDBJ whole genome shotgun (WGS) entry which is preliminary data.</text>
</comment>
<evidence type="ECO:0000256" key="4">
    <source>
        <dbReference type="ARBA" id="ARBA00023157"/>
    </source>
</evidence>
<gene>
    <name evidence="8" type="ORF">ACFOOT_13205</name>
</gene>
<evidence type="ECO:0000256" key="2">
    <source>
        <dbReference type="ARBA" id="ARBA00007758"/>
    </source>
</evidence>
<organism evidence="8 9">
    <name type="scientific">Novosphingobium pokkalii</name>
    <dbReference type="NCBI Taxonomy" id="1770194"/>
    <lineage>
        <taxon>Bacteria</taxon>
        <taxon>Pseudomonadati</taxon>
        <taxon>Pseudomonadota</taxon>
        <taxon>Alphaproteobacteria</taxon>
        <taxon>Sphingomonadales</taxon>
        <taxon>Sphingomonadaceae</taxon>
        <taxon>Novosphingobium</taxon>
    </lineage>
</organism>
<proteinExistence type="inferred from homology"/>
<dbReference type="SUPFAM" id="SSF52833">
    <property type="entry name" value="Thioredoxin-like"/>
    <property type="match status" value="1"/>
</dbReference>
<keyword evidence="3" id="KW-0201">Cytochrome c-type biogenesis</keyword>
<comment type="subcellular location">
    <subcellularLocation>
        <location evidence="1">Cell envelope</location>
    </subcellularLocation>
</comment>
<evidence type="ECO:0000256" key="6">
    <source>
        <dbReference type="SAM" id="Phobius"/>
    </source>
</evidence>
<keyword evidence="6" id="KW-0812">Transmembrane</keyword>
<reference evidence="9" key="1">
    <citation type="journal article" date="2019" name="Int. J. Syst. Evol. Microbiol.">
        <title>The Global Catalogue of Microorganisms (GCM) 10K type strain sequencing project: providing services to taxonomists for standard genome sequencing and annotation.</title>
        <authorList>
            <consortium name="The Broad Institute Genomics Platform"/>
            <consortium name="The Broad Institute Genome Sequencing Center for Infectious Disease"/>
            <person name="Wu L."/>
            <person name="Ma J."/>
        </authorList>
    </citation>
    <scope>NUCLEOTIDE SEQUENCE [LARGE SCALE GENOMIC DNA]</scope>
    <source>
        <strain evidence="9">KCTC 42224</strain>
    </source>
</reference>
<dbReference type="InterPro" id="IPR036249">
    <property type="entry name" value="Thioredoxin-like_sf"/>
</dbReference>
<keyword evidence="6" id="KW-1133">Transmembrane helix</keyword>
<evidence type="ECO:0000259" key="7">
    <source>
        <dbReference type="PROSITE" id="PS51352"/>
    </source>
</evidence>
<evidence type="ECO:0000313" key="9">
    <source>
        <dbReference type="Proteomes" id="UP001595683"/>
    </source>
</evidence>
<name>A0ABV7V4P7_9SPHN</name>